<feature type="signal peptide" evidence="1">
    <location>
        <begin position="1"/>
        <end position="40"/>
    </location>
</feature>
<keyword evidence="3" id="KW-1185">Reference proteome</keyword>
<evidence type="ECO:0000256" key="1">
    <source>
        <dbReference type="SAM" id="SignalP"/>
    </source>
</evidence>
<dbReference type="AlphaFoldDB" id="A0A1N6UJX5"/>
<dbReference type="SUPFAM" id="SSF56925">
    <property type="entry name" value="OMPA-like"/>
    <property type="match status" value="1"/>
</dbReference>
<sequence>MVIIRSKYSYILRMQFLCYTYMKTYLTLLLPLSCCFSAFAQQEPSYIEKGKFTIGLNLQTVSYHIYYKEGKTQGSVRSGYFTPISINSGYQLSDRASLRFGIGLGGDRDKLTEQIQDVEYKHNSKTVALVSSLSLYHTFLNLYKKLPIYGTVSVVPAYGFTSLQTTHNGANGTDSHTAKEGGLNVFAMAGAGFNYQISNRLYGNMSYFFYKKNLSGMNSSHYDWDQGYGLRSITKSFEMGVNYKLGMER</sequence>
<dbReference type="Proteomes" id="UP000185924">
    <property type="component" value="Unassembled WGS sequence"/>
</dbReference>
<name>A0A1N6UJX5_9BACT</name>
<gene>
    <name evidence="2" type="ORF">SAMN05421545_0924</name>
</gene>
<accession>A0A1N6UJX5</accession>
<dbReference type="EMBL" id="FTNM01000001">
    <property type="protein sequence ID" value="SIQ65913.1"/>
    <property type="molecule type" value="Genomic_DNA"/>
</dbReference>
<dbReference type="InterPro" id="IPR011250">
    <property type="entry name" value="OMP/PagP_B-barrel"/>
</dbReference>
<evidence type="ECO:0000313" key="3">
    <source>
        <dbReference type="Proteomes" id="UP000185924"/>
    </source>
</evidence>
<keyword evidence="1" id="KW-0732">Signal</keyword>
<dbReference type="STRING" id="1077936.SAMN05421545_0924"/>
<protein>
    <submittedName>
        <fullName evidence="2">Outer membrane protein beta-barrel domain-containing protein</fullName>
    </submittedName>
</protein>
<evidence type="ECO:0000313" key="2">
    <source>
        <dbReference type="EMBL" id="SIQ65913.1"/>
    </source>
</evidence>
<proteinExistence type="predicted"/>
<reference evidence="3" key="1">
    <citation type="submission" date="2017-01" db="EMBL/GenBank/DDBJ databases">
        <authorList>
            <person name="Varghese N."/>
            <person name="Submissions S."/>
        </authorList>
    </citation>
    <scope>NUCLEOTIDE SEQUENCE [LARGE SCALE GENOMIC DNA]</scope>
    <source>
        <strain evidence="3">DM9</strain>
    </source>
</reference>
<organism evidence="2 3">
    <name type="scientific">Pontibacter lucknowensis</name>
    <dbReference type="NCBI Taxonomy" id="1077936"/>
    <lineage>
        <taxon>Bacteria</taxon>
        <taxon>Pseudomonadati</taxon>
        <taxon>Bacteroidota</taxon>
        <taxon>Cytophagia</taxon>
        <taxon>Cytophagales</taxon>
        <taxon>Hymenobacteraceae</taxon>
        <taxon>Pontibacter</taxon>
    </lineage>
</organism>
<feature type="chain" id="PRO_5012478529" evidence="1">
    <location>
        <begin position="41"/>
        <end position="249"/>
    </location>
</feature>